<sequence>MPGGIVAAMAEKFCTIYQKPWISLTYDGFLETNNFARVNNFAEIIKFCSQEANEGIPQLRF</sequence>
<protein>
    <submittedName>
        <fullName evidence="1">Uncharacterized protein</fullName>
    </submittedName>
</protein>
<name>X1JT49_9ZZZZ</name>
<dbReference type="EMBL" id="BARV01000402">
    <property type="protein sequence ID" value="GAH97931.1"/>
    <property type="molecule type" value="Genomic_DNA"/>
</dbReference>
<organism evidence="1">
    <name type="scientific">marine sediment metagenome</name>
    <dbReference type="NCBI Taxonomy" id="412755"/>
    <lineage>
        <taxon>unclassified sequences</taxon>
        <taxon>metagenomes</taxon>
        <taxon>ecological metagenomes</taxon>
    </lineage>
</organism>
<evidence type="ECO:0000313" key="1">
    <source>
        <dbReference type="EMBL" id="GAH97931.1"/>
    </source>
</evidence>
<comment type="caution">
    <text evidence="1">The sequence shown here is derived from an EMBL/GenBank/DDBJ whole genome shotgun (WGS) entry which is preliminary data.</text>
</comment>
<accession>X1JT49</accession>
<gene>
    <name evidence="1" type="ORF">S06H3_01572</name>
</gene>
<reference evidence="1" key="1">
    <citation type="journal article" date="2014" name="Front. Microbiol.">
        <title>High frequency of phylogenetically diverse reductive dehalogenase-homologous genes in deep subseafloor sedimentary metagenomes.</title>
        <authorList>
            <person name="Kawai M."/>
            <person name="Futagami T."/>
            <person name="Toyoda A."/>
            <person name="Takaki Y."/>
            <person name="Nishi S."/>
            <person name="Hori S."/>
            <person name="Arai W."/>
            <person name="Tsubouchi T."/>
            <person name="Morono Y."/>
            <person name="Uchiyama I."/>
            <person name="Ito T."/>
            <person name="Fujiyama A."/>
            <person name="Inagaki F."/>
            <person name="Takami H."/>
        </authorList>
    </citation>
    <scope>NUCLEOTIDE SEQUENCE</scope>
    <source>
        <strain evidence="1">Expedition CK06-06</strain>
    </source>
</reference>
<proteinExistence type="predicted"/>
<dbReference type="AlphaFoldDB" id="X1JT49"/>